<evidence type="ECO:0000313" key="2">
    <source>
        <dbReference type="Proteomes" id="UP000215134"/>
    </source>
</evidence>
<accession>A0A240C5R6</accession>
<dbReference type="KEGG" id="sfj:SAMEA4384070_3209"/>
<protein>
    <submittedName>
        <fullName evidence="1">Uncharacterized protein</fullName>
    </submittedName>
</protein>
<dbReference type="EMBL" id="LT906479">
    <property type="protein sequence ID" value="SNW03265.1"/>
    <property type="molecule type" value="Genomic_DNA"/>
</dbReference>
<reference evidence="1 2" key="1">
    <citation type="submission" date="2017-06" db="EMBL/GenBank/DDBJ databases">
        <authorList>
            <consortium name="Pathogen Informatics"/>
        </authorList>
    </citation>
    <scope>NUCLEOTIDE SEQUENCE [LARGE SCALE GENOMIC DNA]</scope>
    <source>
        <strain evidence="1 2">NCTC12148</strain>
    </source>
</reference>
<gene>
    <name evidence="1" type="ORF">SAMEA4384070_03209</name>
</gene>
<dbReference type="AlphaFoldDB" id="A0A240C5R6"/>
<dbReference type="GeneID" id="75030037"/>
<evidence type="ECO:0000313" key="1">
    <source>
        <dbReference type="EMBL" id="SNW03265.1"/>
    </source>
</evidence>
<dbReference type="RefSeq" id="WP_165283121.1">
    <property type="nucleotide sequence ID" value="NZ_CABITV010000011.1"/>
</dbReference>
<proteinExistence type="predicted"/>
<dbReference type="Proteomes" id="UP000215134">
    <property type="component" value="Chromosome 1"/>
</dbReference>
<dbReference type="STRING" id="1411141.GCA_001590885_02554"/>
<keyword evidence="2" id="KW-1185">Reference proteome</keyword>
<name>A0A240C5R6_SERFI</name>
<sequence>MSNEREETVMEPLINAGEARSHAMTAMLCHDLAKEIVLLRQAIFSNGTSPARSGLC</sequence>
<organism evidence="1 2">
    <name type="scientific">Serratia ficaria</name>
    <dbReference type="NCBI Taxonomy" id="61651"/>
    <lineage>
        <taxon>Bacteria</taxon>
        <taxon>Pseudomonadati</taxon>
        <taxon>Pseudomonadota</taxon>
        <taxon>Gammaproteobacteria</taxon>
        <taxon>Enterobacterales</taxon>
        <taxon>Yersiniaceae</taxon>
        <taxon>Serratia</taxon>
    </lineage>
</organism>